<dbReference type="Pfam" id="PF01475">
    <property type="entry name" value="FUR"/>
    <property type="match status" value="1"/>
</dbReference>
<dbReference type="InterPro" id="IPR043135">
    <property type="entry name" value="Fur_C"/>
</dbReference>
<sequence>MEVSHVSIRIEKLTKELKKNNIRLSHQRLKVLEYMVTHRTHPTVDQIYNDLQKEVPTLSKTTIYNTLRTLVDANLVKAINIEDNEVRYDAVTKDHGHFKCESCGEIFDFDVDFNTFSTRGLKNFNIKHKDIYFKGICPNCM</sequence>
<evidence type="ECO:0000256" key="6">
    <source>
        <dbReference type="ARBA" id="ARBA00022833"/>
    </source>
</evidence>
<dbReference type="CDD" id="cd07153">
    <property type="entry name" value="Fur_like"/>
    <property type="match status" value="1"/>
</dbReference>
<keyword evidence="3" id="KW-0963">Cytoplasm</keyword>
<keyword evidence="7" id="KW-0805">Transcription regulation</keyword>
<evidence type="ECO:0000256" key="3">
    <source>
        <dbReference type="ARBA" id="ARBA00022490"/>
    </source>
</evidence>
<dbReference type="EMBL" id="JACRTK010000003">
    <property type="protein sequence ID" value="MBC8591186.1"/>
    <property type="molecule type" value="Genomic_DNA"/>
</dbReference>
<comment type="similarity">
    <text evidence="2">Belongs to the Fur family.</text>
</comment>
<dbReference type="GO" id="GO:1900376">
    <property type="term" value="P:regulation of secondary metabolite biosynthetic process"/>
    <property type="evidence" value="ECO:0007669"/>
    <property type="project" value="TreeGrafter"/>
</dbReference>
<dbReference type="InterPro" id="IPR002481">
    <property type="entry name" value="FUR"/>
</dbReference>
<feature type="binding site" evidence="10">
    <location>
        <position position="103"/>
    </location>
    <ligand>
        <name>Zn(2+)</name>
        <dbReference type="ChEBI" id="CHEBI:29105"/>
    </ligand>
</feature>
<keyword evidence="4" id="KW-0678">Repressor</keyword>
<dbReference type="Gene3D" id="3.30.1490.190">
    <property type="match status" value="1"/>
</dbReference>
<evidence type="ECO:0000256" key="8">
    <source>
        <dbReference type="ARBA" id="ARBA00023125"/>
    </source>
</evidence>
<dbReference type="SUPFAM" id="SSF46785">
    <property type="entry name" value="Winged helix' DNA-binding domain"/>
    <property type="match status" value="1"/>
</dbReference>
<name>A0A926F0M5_9FIRM</name>
<evidence type="ECO:0000256" key="4">
    <source>
        <dbReference type="ARBA" id="ARBA00022491"/>
    </source>
</evidence>
<dbReference type="Proteomes" id="UP000601522">
    <property type="component" value="Unassembled WGS sequence"/>
</dbReference>
<evidence type="ECO:0000256" key="7">
    <source>
        <dbReference type="ARBA" id="ARBA00023015"/>
    </source>
</evidence>
<evidence type="ECO:0000256" key="2">
    <source>
        <dbReference type="ARBA" id="ARBA00007957"/>
    </source>
</evidence>
<evidence type="ECO:0000256" key="5">
    <source>
        <dbReference type="ARBA" id="ARBA00022723"/>
    </source>
</evidence>
<accession>A0A926F0M5</accession>
<gene>
    <name evidence="11" type="ORF">H8689_08685</name>
</gene>
<keyword evidence="5 10" id="KW-0479">Metal-binding</keyword>
<dbReference type="GO" id="GO:0005737">
    <property type="term" value="C:cytoplasm"/>
    <property type="evidence" value="ECO:0007669"/>
    <property type="project" value="UniProtKB-SubCell"/>
</dbReference>
<dbReference type="Gene3D" id="1.10.10.10">
    <property type="entry name" value="Winged helix-like DNA-binding domain superfamily/Winged helix DNA-binding domain"/>
    <property type="match status" value="1"/>
</dbReference>
<keyword evidence="12" id="KW-1185">Reference proteome</keyword>
<comment type="subcellular location">
    <subcellularLocation>
        <location evidence="1">Cytoplasm</location>
    </subcellularLocation>
</comment>
<dbReference type="GO" id="GO:0003700">
    <property type="term" value="F:DNA-binding transcription factor activity"/>
    <property type="evidence" value="ECO:0007669"/>
    <property type="project" value="InterPro"/>
</dbReference>
<dbReference type="GO" id="GO:0000976">
    <property type="term" value="F:transcription cis-regulatory region binding"/>
    <property type="evidence" value="ECO:0007669"/>
    <property type="project" value="TreeGrafter"/>
</dbReference>
<reference evidence="11 12" key="1">
    <citation type="submission" date="2020-08" db="EMBL/GenBank/DDBJ databases">
        <title>Genome public.</title>
        <authorList>
            <person name="Liu C."/>
            <person name="Sun Q."/>
        </authorList>
    </citation>
    <scope>NUCLEOTIDE SEQUENCE [LARGE SCALE GENOMIC DNA]</scope>
    <source>
        <strain evidence="11 12">NSJ-26</strain>
    </source>
</reference>
<organism evidence="11 12">
    <name type="scientific">Wansuia hejianensis</name>
    <dbReference type="NCBI Taxonomy" id="2763667"/>
    <lineage>
        <taxon>Bacteria</taxon>
        <taxon>Bacillati</taxon>
        <taxon>Bacillota</taxon>
        <taxon>Clostridia</taxon>
        <taxon>Lachnospirales</taxon>
        <taxon>Lachnospiraceae</taxon>
        <taxon>Wansuia</taxon>
    </lineage>
</organism>
<evidence type="ECO:0000313" key="12">
    <source>
        <dbReference type="Proteomes" id="UP000601522"/>
    </source>
</evidence>
<evidence type="ECO:0000256" key="10">
    <source>
        <dbReference type="PIRSR" id="PIRSR602481-1"/>
    </source>
</evidence>
<comment type="cofactor">
    <cofactor evidence="10">
        <name>Zn(2+)</name>
        <dbReference type="ChEBI" id="CHEBI:29105"/>
    </cofactor>
    <text evidence="10">Binds 1 zinc ion per subunit.</text>
</comment>
<dbReference type="GO" id="GO:0008270">
    <property type="term" value="F:zinc ion binding"/>
    <property type="evidence" value="ECO:0007669"/>
    <property type="project" value="TreeGrafter"/>
</dbReference>
<dbReference type="PANTHER" id="PTHR33202">
    <property type="entry name" value="ZINC UPTAKE REGULATION PROTEIN"/>
    <property type="match status" value="1"/>
</dbReference>
<keyword evidence="9" id="KW-0804">Transcription</keyword>
<dbReference type="GO" id="GO:0045892">
    <property type="term" value="P:negative regulation of DNA-templated transcription"/>
    <property type="evidence" value="ECO:0007669"/>
    <property type="project" value="TreeGrafter"/>
</dbReference>
<keyword evidence="8" id="KW-0238">DNA-binding</keyword>
<dbReference type="AlphaFoldDB" id="A0A926F0M5"/>
<evidence type="ECO:0000313" key="11">
    <source>
        <dbReference type="EMBL" id="MBC8591186.1"/>
    </source>
</evidence>
<dbReference type="InterPro" id="IPR036388">
    <property type="entry name" value="WH-like_DNA-bd_sf"/>
</dbReference>
<feature type="binding site" evidence="10">
    <location>
        <position position="140"/>
    </location>
    <ligand>
        <name>Zn(2+)</name>
        <dbReference type="ChEBI" id="CHEBI:29105"/>
    </ligand>
</feature>
<evidence type="ECO:0000256" key="9">
    <source>
        <dbReference type="ARBA" id="ARBA00023163"/>
    </source>
</evidence>
<proteinExistence type="inferred from homology"/>
<dbReference type="InterPro" id="IPR036390">
    <property type="entry name" value="WH_DNA-bd_sf"/>
</dbReference>
<protein>
    <submittedName>
        <fullName evidence="11">Transcriptional repressor</fullName>
    </submittedName>
</protein>
<feature type="binding site" evidence="10">
    <location>
        <position position="100"/>
    </location>
    <ligand>
        <name>Zn(2+)</name>
        <dbReference type="ChEBI" id="CHEBI:29105"/>
    </ligand>
</feature>
<feature type="binding site" evidence="10">
    <location>
        <position position="137"/>
    </location>
    <ligand>
        <name>Zn(2+)</name>
        <dbReference type="ChEBI" id="CHEBI:29105"/>
    </ligand>
</feature>
<dbReference type="PANTHER" id="PTHR33202:SF8">
    <property type="entry name" value="PEROXIDE-RESPONSIVE REPRESSOR PERR"/>
    <property type="match status" value="1"/>
</dbReference>
<dbReference type="FunFam" id="1.10.10.10:FF:000007">
    <property type="entry name" value="Ferric uptake regulation protein"/>
    <property type="match status" value="1"/>
</dbReference>
<keyword evidence="6 10" id="KW-0862">Zinc</keyword>
<evidence type="ECO:0000256" key="1">
    <source>
        <dbReference type="ARBA" id="ARBA00004496"/>
    </source>
</evidence>
<comment type="caution">
    <text evidence="11">The sequence shown here is derived from an EMBL/GenBank/DDBJ whole genome shotgun (WGS) entry which is preliminary data.</text>
</comment>